<evidence type="ECO:0000256" key="3">
    <source>
        <dbReference type="ARBA" id="ARBA00022617"/>
    </source>
</evidence>
<dbReference type="InterPro" id="IPR019794">
    <property type="entry name" value="Peroxidases_AS"/>
</dbReference>
<dbReference type="AlphaFoldDB" id="A0A8H3VD38"/>
<evidence type="ECO:0000256" key="5">
    <source>
        <dbReference type="ARBA" id="ARBA00023002"/>
    </source>
</evidence>
<dbReference type="Pfam" id="PF00141">
    <property type="entry name" value="peroxidase"/>
    <property type="match status" value="1"/>
</dbReference>
<comment type="caution">
    <text evidence="15">The sequence shown here is derived from an EMBL/GenBank/DDBJ whole genome shotgun (WGS) entry which is preliminary data.</text>
</comment>
<dbReference type="GO" id="GO:0042744">
    <property type="term" value="P:hydrogen peroxide catabolic process"/>
    <property type="evidence" value="ECO:0007669"/>
    <property type="project" value="TreeGrafter"/>
</dbReference>
<feature type="signal peptide" evidence="12">
    <location>
        <begin position="1"/>
        <end position="18"/>
    </location>
</feature>
<dbReference type="GO" id="GO:0004601">
    <property type="term" value="F:peroxidase activity"/>
    <property type="evidence" value="ECO:0007669"/>
    <property type="project" value="UniProtKB-KW"/>
</dbReference>
<dbReference type="GO" id="GO:0000302">
    <property type="term" value="P:response to reactive oxygen species"/>
    <property type="evidence" value="ECO:0007669"/>
    <property type="project" value="TreeGrafter"/>
</dbReference>
<feature type="compositionally biased region" description="Gly residues" evidence="13">
    <location>
        <begin position="307"/>
        <end position="344"/>
    </location>
</feature>
<comment type="cofactor">
    <cofactor evidence="9">
        <name>heme b</name>
        <dbReference type="ChEBI" id="CHEBI:60344"/>
    </cofactor>
    <text evidence="9">Binds 1 heme b (iron(II)-protoporphyrin IX) group per subunit.</text>
</comment>
<feature type="binding site" evidence="9">
    <location>
        <position position="191"/>
    </location>
    <ligand>
        <name>Ca(2+)</name>
        <dbReference type="ChEBI" id="CHEBI:29108"/>
        <label>2</label>
    </ligand>
</feature>
<keyword evidence="9 12" id="KW-0106">Calcium</keyword>
<dbReference type="PRINTS" id="PR00462">
    <property type="entry name" value="LIGNINASE"/>
</dbReference>
<feature type="binding site" evidence="9">
    <location>
        <position position="210"/>
    </location>
    <ligand>
        <name>Ca(2+)</name>
        <dbReference type="ChEBI" id="CHEBI:29108"/>
        <label>2</label>
    </ligand>
</feature>
<feature type="binding site" description="axial binding residue" evidence="9">
    <location>
        <position position="190"/>
    </location>
    <ligand>
        <name>heme b</name>
        <dbReference type="ChEBI" id="CHEBI:60344"/>
    </ligand>
    <ligandPart>
        <name>Fe</name>
        <dbReference type="ChEBI" id="CHEBI:18248"/>
    </ligandPart>
</feature>
<evidence type="ECO:0000256" key="6">
    <source>
        <dbReference type="ARBA" id="ARBA00023004"/>
    </source>
</evidence>
<evidence type="ECO:0000256" key="13">
    <source>
        <dbReference type="SAM" id="MobiDB-lite"/>
    </source>
</evidence>
<gene>
    <name evidence="15" type="ORF">BLS_005691</name>
</gene>
<dbReference type="EC" id="1.11.1.-" evidence="12"/>
<dbReference type="PROSITE" id="PS50873">
    <property type="entry name" value="PEROXIDASE_4"/>
    <property type="match status" value="1"/>
</dbReference>
<keyword evidence="5 12" id="KW-0560">Oxidoreductase</keyword>
<evidence type="ECO:0000256" key="1">
    <source>
        <dbReference type="ARBA" id="ARBA00006089"/>
    </source>
</evidence>
<dbReference type="PRINTS" id="PR00458">
    <property type="entry name" value="PEROXIDASE"/>
</dbReference>
<comment type="cofactor">
    <cofactor evidence="9 12">
        <name>Ca(2+)</name>
        <dbReference type="ChEBI" id="CHEBI:29108"/>
    </cofactor>
    <text evidence="9 12">Binds 2 calcium ions per subunit.</text>
</comment>
<feature type="binding site" evidence="9">
    <location>
        <position position="82"/>
    </location>
    <ligand>
        <name>Ca(2+)</name>
        <dbReference type="ChEBI" id="CHEBI:29108"/>
        <label>1</label>
    </ligand>
</feature>
<feature type="disulfide bond" evidence="11">
    <location>
        <begin position="53"/>
        <end position="133"/>
    </location>
</feature>
<dbReference type="InterPro" id="IPR010255">
    <property type="entry name" value="Haem_peroxidase_sf"/>
</dbReference>
<evidence type="ECO:0000313" key="16">
    <source>
        <dbReference type="Proteomes" id="UP000433883"/>
    </source>
</evidence>
<feature type="binding site" evidence="9">
    <location>
        <position position="67"/>
    </location>
    <ligand>
        <name>Ca(2+)</name>
        <dbReference type="ChEBI" id="CHEBI:29108"/>
        <label>1</label>
    </ligand>
</feature>
<dbReference type="Gene3D" id="1.10.520.10">
    <property type="match status" value="1"/>
</dbReference>
<feature type="binding site" evidence="9">
    <location>
        <position position="84"/>
    </location>
    <ligand>
        <name>Ca(2+)</name>
        <dbReference type="ChEBI" id="CHEBI:29108"/>
        <label>1</label>
    </ligand>
</feature>
<organism evidence="15 16">
    <name type="scientific">Venturia inaequalis</name>
    <name type="common">Apple scab fungus</name>
    <dbReference type="NCBI Taxonomy" id="5025"/>
    <lineage>
        <taxon>Eukaryota</taxon>
        <taxon>Fungi</taxon>
        <taxon>Dikarya</taxon>
        <taxon>Ascomycota</taxon>
        <taxon>Pezizomycotina</taxon>
        <taxon>Dothideomycetes</taxon>
        <taxon>Pleosporomycetidae</taxon>
        <taxon>Venturiales</taxon>
        <taxon>Venturiaceae</taxon>
        <taxon>Venturia</taxon>
    </lineage>
</organism>
<keyword evidence="7" id="KW-0325">Glycoprotein</keyword>
<feature type="binding site" evidence="9">
    <location>
        <position position="215"/>
    </location>
    <ligand>
        <name>Ca(2+)</name>
        <dbReference type="ChEBI" id="CHEBI:29108"/>
        <label>2</label>
    </ligand>
</feature>
<name>A0A8H3VD38_VENIN</name>
<dbReference type="GO" id="GO:0034599">
    <property type="term" value="P:cellular response to oxidative stress"/>
    <property type="evidence" value="ECO:0007669"/>
    <property type="project" value="InterPro"/>
</dbReference>
<evidence type="ECO:0000256" key="9">
    <source>
        <dbReference type="PIRSR" id="PIRSR601621-2"/>
    </source>
</evidence>
<feature type="chain" id="PRO_5034731890" description="Peroxidase" evidence="12">
    <location>
        <begin position="19"/>
        <end position="388"/>
    </location>
</feature>
<keyword evidence="6 9" id="KW-0408">Iron</keyword>
<evidence type="ECO:0000256" key="8">
    <source>
        <dbReference type="PIRSR" id="PIRSR601621-1"/>
    </source>
</evidence>
<dbReference type="InterPro" id="IPR001621">
    <property type="entry name" value="Ligninase"/>
</dbReference>
<evidence type="ECO:0000256" key="7">
    <source>
        <dbReference type="ARBA" id="ARBA00023180"/>
    </source>
</evidence>
<reference evidence="15 16" key="1">
    <citation type="submission" date="2019-11" db="EMBL/GenBank/DDBJ databases">
        <title>Venturia inaequalis Genome Resource.</title>
        <authorList>
            <person name="Lichtner F.J."/>
        </authorList>
    </citation>
    <scope>NUCLEOTIDE SEQUENCE [LARGE SCALE GENOMIC DNA]</scope>
    <source>
        <strain evidence="15">Bline_iso_100314</strain>
    </source>
</reference>
<comment type="similarity">
    <text evidence="1 12">Belongs to the peroxidase family. Ligninase subfamily.</text>
</comment>
<dbReference type="SUPFAM" id="SSF48113">
    <property type="entry name" value="Heme-dependent peroxidases"/>
    <property type="match status" value="1"/>
</dbReference>
<keyword evidence="4 9" id="KW-0479">Metal-binding</keyword>
<evidence type="ECO:0000256" key="11">
    <source>
        <dbReference type="PIRSR" id="PIRSR601621-4"/>
    </source>
</evidence>
<evidence type="ECO:0000256" key="2">
    <source>
        <dbReference type="ARBA" id="ARBA00022559"/>
    </source>
</evidence>
<feature type="binding site" evidence="9">
    <location>
        <position position="208"/>
    </location>
    <ligand>
        <name>Ca(2+)</name>
        <dbReference type="ChEBI" id="CHEBI:29108"/>
        <label>2</label>
    </ligand>
</feature>
<evidence type="ECO:0000259" key="14">
    <source>
        <dbReference type="PROSITE" id="PS50873"/>
    </source>
</evidence>
<protein>
    <recommendedName>
        <fullName evidence="12">Peroxidase</fullName>
        <ecNumber evidence="12">1.11.1.-</ecNumber>
    </recommendedName>
</protein>
<keyword evidence="12" id="KW-0732">Signal</keyword>
<dbReference type="PANTHER" id="PTHR31356:SF66">
    <property type="entry name" value="CATALASE-PEROXIDASE"/>
    <property type="match status" value="1"/>
</dbReference>
<dbReference type="InterPro" id="IPR002016">
    <property type="entry name" value="Haem_peroxidase"/>
</dbReference>
<keyword evidence="2 12" id="KW-0575">Peroxidase</keyword>
<dbReference type="GO" id="GO:0046872">
    <property type="term" value="F:metal ion binding"/>
    <property type="evidence" value="ECO:0007669"/>
    <property type="project" value="UniProtKB-UniRule"/>
</dbReference>
<feature type="region of interest" description="Disordered" evidence="13">
    <location>
        <begin position="290"/>
        <end position="364"/>
    </location>
</feature>
<dbReference type="GO" id="GO:0020037">
    <property type="term" value="F:heme binding"/>
    <property type="evidence" value="ECO:0007669"/>
    <property type="project" value="UniProtKB-UniRule"/>
</dbReference>
<feature type="domain" description="Plant heme peroxidase family profile" evidence="14">
    <location>
        <begin position="57"/>
        <end position="191"/>
    </location>
</feature>
<keyword evidence="11" id="KW-1015">Disulfide bond</keyword>
<dbReference type="PANTHER" id="PTHR31356">
    <property type="entry name" value="THYLAKOID LUMENAL 29 KDA PROTEIN, CHLOROPLASTIC-RELATED"/>
    <property type="match status" value="1"/>
</dbReference>
<dbReference type="Gene3D" id="1.10.420.10">
    <property type="entry name" value="Peroxidase, domain 2"/>
    <property type="match status" value="1"/>
</dbReference>
<evidence type="ECO:0000256" key="10">
    <source>
        <dbReference type="PIRSR" id="PIRSR601621-3"/>
    </source>
</evidence>
<sequence>MRISSTLAVALATTVSEASVVPRAADAGGVCPPIWTQISKQLTTMFVSADGQCNHDARTAIRAAFHDCGTWNQAQGPRGGCDGSLFLSAEENARVENRGLQDIAVKLTALARSSGVGVADMIAFAGAHGTVSCPLGPTVKTMIGRIDSARPAPNEGLLPGNSSESADSIISLFADKGFSAPDVAALIGAHSSAQQFFVDPSRAGQAQDRTPGIWDVDYYADTVSRTPSVFTFQSDMNIASDPRSGPTFKSFVGQQVNWNKAFADTFSRMMLLGVQANGLVDCTSALPPPRDNFPGANLPVNAAPGAPSGGGSSGSSGSGASGGSGGSGGYGGYGGPGGPGKGAPGGPPGFPGGPMGGPWGMWGGRKGLAVAARDVHVAPTPAAVSPST</sequence>
<proteinExistence type="inferred from homology"/>
<keyword evidence="3 9" id="KW-0349">Heme</keyword>
<accession>A0A8H3VD38</accession>
<dbReference type="InterPro" id="IPR044831">
    <property type="entry name" value="Ccp1-like"/>
</dbReference>
<dbReference type="Proteomes" id="UP000433883">
    <property type="component" value="Unassembled WGS sequence"/>
</dbReference>
<evidence type="ECO:0000313" key="15">
    <source>
        <dbReference type="EMBL" id="KAE9985725.1"/>
    </source>
</evidence>
<feature type="compositionally biased region" description="Gly residues" evidence="13">
    <location>
        <begin position="352"/>
        <end position="364"/>
    </location>
</feature>
<feature type="active site" description="Proton acceptor" evidence="8">
    <location>
        <position position="66"/>
    </location>
</feature>
<dbReference type="EMBL" id="WNWQ01000004">
    <property type="protein sequence ID" value="KAE9985725.1"/>
    <property type="molecule type" value="Genomic_DNA"/>
</dbReference>
<feature type="site" description="Transition state stabilizer" evidence="10">
    <location>
        <position position="62"/>
    </location>
</feature>
<feature type="binding site" evidence="9">
    <location>
        <position position="80"/>
    </location>
    <ligand>
        <name>Ca(2+)</name>
        <dbReference type="ChEBI" id="CHEBI:29108"/>
        <label>1</label>
    </ligand>
</feature>
<dbReference type="PROSITE" id="PS00436">
    <property type="entry name" value="PEROXIDASE_2"/>
    <property type="match status" value="1"/>
</dbReference>
<evidence type="ECO:0000256" key="12">
    <source>
        <dbReference type="RuleBase" id="RU363051"/>
    </source>
</evidence>
<evidence type="ECO:0000256" key="4">
    <source>
        <dbReference type="ARBA" id="ARBA00022723"/>
    </source>
</evidence>